<dbReference type="InterPro" id="IPR024006">
    <property type="entry name" value="Alt_signal_exp_actinobact"/>
</dbReference>
<dbReference type="EMBL" id="JAVDWH010000001">
    <property type="protein sequence ID" value="MDR7086715.1"/>
    <property type="molecule type" value="Genomic_DNA"/>
</dbReference>
<dbReference type="Proteomes" id="UP001257739">
    <property type="component" value="Unassembled WGS sequence"/>
</dbReference>
<name>A0ABU1UNF1_9ACTN</name>
<evidence type="ECO:0000256" key="1">
    <source>
        <dbReference type="SAM" id="SignalP"/>
    </source>
</evidence>
<feature type="signal peptide" evidence="1">
    <location>
        <begin position="1"/>
        <end position="26"/>
    </location>
</feature>
<comment type="caution">
    <text evidence="2">The sequence shown here is derived from an EMBL/GenBank/DDBJ whole genome shotgun (WGS) entry which is preliminary data.</text>
</comment>
<protein>
    <submittedName>
        <fullName evidence="2">Alternate signal-mediated exported protein</fullName>
    </submittedName>
</protein>
<organism evidence="2 3">
    <name type="scientific">Aeromicrobium panaciterrae</name>
    <dbReference type="NCBI Taxonomy" id="363861"/>
    <lineage>
        <taxon>Bacteria</taxon>
        <taxon>Bacillati</taxon>
        <taxon>Actinomycetota</taxon>
        <taxon>Actinomycetes</taxon>
        <taxon>Propionibacteriales</taxon>
        <taxon>Nocardioidaceae</taxon>
        <taxon>Aeromicrobium</taxon>
    </lineage>
</organism>
<proteinExistence type="predicted"/>
<keyword evidence="3" id="KW-1185">Reference proteome</keyword>
<reference evidence="2 3" key="1">
    <citation type="submission" date="2023-07" db="EMBL/GenBank/DDBJ databases">
        <title>Sorghum-associated microbial communities from plants grown in Nebraska, USA.</title>
        <authorList>
            <person name="Schachtman D."/>
        </authorList>
    </citation>
    <scope>NUCLEOTIDE SEQUENCE [LARGE SCALE GENOMIC DNA]</scope>
    <source>
        <strain evidence="2 3">BE248</strain>
    </source>
</reference>
<sequence length="176" mass="17849">MNRSTKGAIAAAAAAALLLGGAGSLAYWSDSDAVDGDTFTAGSLSLTALNDCDEWNLDTDEPGGQPFVPGTDRLVPGDVVTKLCTFTVDAVGTHLRATVEAVPGTDSGDLLTSGPLTIGSSLEIAATPVTEITEDNDGDTLTVAVTVTFDSASGNTSQTDSAVLDDIDIDTTQDHN</sequence>
<accession>A0ABU1UNF1</accession>
<evidence type="ECO:0000313" key="2">
    <source>
        <dbReference type="EMBL" id="MDR7086715.1"/>
    </source>
</evidence>
<evidence type="ECO:0000313" key="3">
    <source>
        <dbReference type="Proteomes" id="UP001257739"/>
    </source>
</evidence>
<dbReference type="RefSeq" id="WP_309969099.1">
    <property type="nucleotide sequence ID" value="NZ_JAVDWH010000001.1"/>
</dbReference>
<gene>
    <name evidence="2" type="ORF">J2X11_001554</name>
</gene>
<dbReference type="NCBIfam" id="TIGR04088">
    <property type="entry name" value="cognate_SipW"/>
    <property type="match status" value="1"/>
</dbReference>
<dbReference type="NCBIfam" id="TIGR04089">
    <property type="entry name" value="exp_by_SipW_III"/>
    <property type="match status" value="1"/>
</dbReference>
<keyword evidence="1" id="KW-0732">Signal</keyword>
<feature type="chain" id="PRO_5045567054" evidence="1">
    <location>
        <begin position="27"/>
        <end position="176"/>
    </location>
</feature>
<dbReference type="InterPro" id="IPR023833">
    <property type="entry name" value="Signal_pept_SipW-depend-type"/>
</dbReference>